<evidence type="ECO:0000313" key="2">
    <source>
        <dbReference type="Proteomes" id="UP000218418"/>
    </source>
</evidence>
<proteinExistence type="predicted"/>
<dbReference type="EMBL" id="AP018227">
    <property type="protein sequence ID" value="BAY81949.1"/>
    <property type="molecule type" value="Genomic_DNA"/>
</dbReference>
<keyword evidence="2" id="KW-1185">Reference proteome</keyword>
<dbReference type="OrthoDB" id="517672at2"/>
<sequence>MKVVHNLVFATALIVSTSIFPSDAQAQTELGPVNIDAYCKKRFGDRSTAELVENTAWGWRCRIREDLVTVSISNACRYKYGQRAYAQARNSRDPYSWVCLSR</sequence>
<gene>
    <name evidence="1" type="ORF">NIES267_14270</name>
</gene>
<dbReference type="AlphaFoldDB" id="A0A1Z4LL89"/>
<protein>
    <submittedName>
        <fullName evidence="1">Uncharacterized protein</fullName>
    </submittedName>
</protein>
<evidence type="ECO:0000313" key="1">
    <source>
        <dbReference type="EMBL" id="BAY81949.1"/>
    </source>
</evidence>
<name>A0A1Z4LL89_9CYAN</name>
<organism evidence="1 2">
    <name type="scientific">Calothrix parasitica NIES-267</name>
    <dbReference type="NCBI Taxonomy" id="1973488"/>
    <lineage>
        <taxon>Bacteria</taxon>
        <taxon>Bacillati</taxon>
        <taxon>Cyanobacteriota</taxon>
        <taxon>Cyanophyceae</taxon>
        <taxon>Nostocales</taxon>
        <taxon>Calotrichaceae</taxon>
        <taxon>Calothrix</taxon>
    </lineage>
</organism>
<accession>A0A1Z4LL89</accession>
<reference evidence="1 2" key="1">
    <citation type="submission" date="2017-06" db="EMBL/GenBank/DDBJ databases">
        <title>Genome sequencing of cyanobaciteial culture collection at National Institute for Environmental Studies (NIES).</title>
        <authorList>
            <person name="Hirose Y."/>
            <person name="Shimura Y."/>
            <person name="Fujisawa T."/>
            <person name="Nakamura Y."/>
            <person name="Kawachi M."/>
        </authorList>
    </citation>
    <scope>NUCLEOTIDE SEQUENCE [LARGE SCALE GENOMIC DNA]</scope>
    <source>
        <strain evidence="1 2">NIES-267</strain>
    </source>
</reference>
<dbReference type="Proteomes" id="UP000218418">
    <property type="component" value="Chromosome"/>
</dbReference>